<evidence type="ECO:0000256" key="1">
    <source>
        <dbReference type="SAM" id="MobiDB-lite"/>
    </source>
</evidence>
<keyword evidence="2" id="KW-0472">Membrane</keyword>
<dbReference type="AlphaFoldDB" id="A0A3M7T5V1"/>
<organism evidence="3 4">
    <name type="scientific">Brachionus plicatilis</name>
    <name type="common">Marine rotifer</name>
    <name type="synonym">Brachionus muelleri</name>
    <dbReference type="NCBI Taxonomy" id="10195"/>
    <lineage>
        <taxon>Eukaryota</taxon>
        <taxon>Metazoa</taxon>
        <taxon>Spiralia</taxon>
        <taxon>Gnathifera</taxon>
        <taxon>Rotifera</taxon>
        <taxon>Eurotatoria</taxon>
        <taxon>Monogononta</taxon>
        <taxon>Pseudotrocha</taxon>
        <taxon>Ploima</taxon>
        <taxon>Brachionidae</taxon>
        <taxon>Brachionus</taxon>
    </lineage>
</organism>
<dbReference type="EMBL" id="REGN01000224">
    <property type="protein sequence ID" value="RNA43434.1"/>
    <property type="molecule type" value="Genomic_DNA"/>
</dbReference>
<proteinExistence type="predicted"/>
<name>A0A3M7T5V1_BRAPC</name>
<keyword evidence="2" id="KW-0812">Transmembrane</keyword>
<keyword evidence="2" id="KW-1133">Transmembrane helix</keyword>
<protein>
    <submittedName>
        <fullName evidence="3">Uncharacterized protein</fullName>
    </submittedName>
</protein>
<feature type="transmembrane region" description="Helical" evidence="2">
    <location>
        <begin position="397"/>
        <end position="415"/>
    </location>
</feature>
<evidence type="ECO:0000313" key="4">
    <source>
        <dbReference type="Proteomes" id="UP000276133"/>
    </source>
</evidence>
<feature type="transmembrane region" description="Helical" evidence="2">
    <location>
        <begin position="355"/>
        <end position="377"/>
    </location>
</feature>
<evidence type="ECO:0000256" key="2">
    <source>
        <dbReference type="SAM" id="Phobius"/>
    </source>
</evidence>
<keyword evidence="4" id="KW-1185">Reference proteome</keyword>
<feature type="region of interest" description="Disordered" evidence="1">
    <location>
        <begin position="166"/>
        <end position="200"/>
    </location>
</feature>
<sequence length="440" mass="50300">MFKKNILTSEKGFTFQNKIFVFQSKLISGLKLEEKHVYFTRNSPVIKQNETQLKKFQARKLSFILCQNYKIQLEDNQTKSKNSVVPIGTGCVRDSYDGASEQSTTAIFAAAAVATATTLSAISTSDRPTETPSTTNSRTYVSWAQYASERRSSLQRRKLEITKKLEKASNAANNRKDCTQFQQKPRTDSEKTTEIQSKNQTSDKIAMNFLKDLNPDQDDQVLEINEISEALLQYIYTNGITDATNLSPYDSAQSYLLKKESMKRKREEKINYVLTHRWDPIQIGSVLTNRKQDYGEYVTYRIRLIILDNEANLILKLRDAKKTSLVEKIKIIQKEIEICDSKIYLKEGLPNDTHLAIVGLSVIGVLFHLLGLILIVVGFCGYSRGSLYYYHSAGESLITSAFVNLLCLVAFLLLVSSEVEHRYEFDFDEIVNEYRIWKLN</sequence>
<accession>A0A3M7T5V1</accession>
<reference evidence="3 4" key="1">
    <citation type="journal article" date="2018" name="Sci. Rep.">
        <title>Genomic signatures of local adaptation to the degree of environmental predictability in rotifers.</title>
        <authorList>
            <person name="Franch-Gras L."/>
            <person name="Hahn C."/>
            <person name="Garcia-Roger E.M."/>
            <person name="Carmona M.J."/>
            <person name="Serra M."/>
            <person name="Gomez A."/>
        </authorList>
    </citation>
    <scope>NUCLEOTIDE SEQUENCE [LARGE SCALE GENOMIC DNA]</scope>
    <source>
        <strain evidence="3">HYR1</strain>
    </source>
</reference>
<dbReference type="Proteomes" id="UP000276133">
    <property type="component" value="Unassembled WGS sequence"/>
</dbReference>
<evidence type="ECO:0000313" key="3">
    <source>
        <dbReference type="EMBL" id="RNA43434.1"/>
    </source>
</evidence>
<dbReference type="OrthoDB" id="10660719at2759"/>
<gene>
    <name evidence="3" type="ORF">BpHYR1_039729</name>
</gene>
<comment type="caution">
    <text evidence="3">The sequence shown here is derived from an EMBL/GenBank/DDBJ whole genome shotgun (WGS) entry which is preliminary data.</text>
</comment>